<sequence length="319" mass="34976">MYGIIATWRMALEGITEAEHMLKDGATASDAIEMAIRAVEDFEYYKSVGYGGLPNEDMEVELDAAWMDGDDLSIGAVASIKDFANPVSIARLLSREPVNNMLVGAGAEKYAHKMGFERKNMLTERAKIHYHNRKKEVQELELKPYSGHDTVGMVDLDSQGSMVAATSTSGLFMKRAGRVGDSPISGSGFYVDSAIGGATATGLGEDLMKGCLSYEIVRLMGEGLHPQEACEKAVQDFDKVLKARRGKAGDLSLVAMNNKGEWGCATNIEGFSFAVATETQEPTVFLVKFDENGRQYFEKASDEWMDNYMKTRTAPLVRK</sequence>
<feature type="site" description="Cleavage; by autolysis" evidence="6">
    <location>
        <begin position="149"/>
        <end position="150"/>
    </location>
</feature>
<gene>
    <name evidence="7" type="ORF">AALO17_02900</name>
</gene>
<evidence type="ECO:0000256" key="1">
    <source>
        <dbReference type="ARBA" id="ARBA00022670"/>
    </source>
</evidence>
<reference evidence="7 8" key="1">
    <citation type="journal article" date="2016" name="Gut Pathog.">
        <title>Whole genome sequencing of "Faecalibaculum rodentium" ALO17, isolated from C57BL/6J laboratory mouse feces.</title>
        <authorList>
            <person name="Lim S."/>
            <person name="Chang D.H."/>
            <person name="Ahn S."/>
            <person name="Kim B.C."/>
        </authorList>
    </citation>
    <scope>NUCLEOTIDE SEQUENCE [LARGE SCALE GENOMIC DNA]</scope>
    <source>
        <strain evidence="7 8">Alo17</strain>
    </source>
</reference>
<dbReference type="AlphaFoldDB" id="A0A140DRZ7"/>
<feature type="binding site" evidence="5">
    <location>
        <begin position="178"/>
        <end position="181"/>
    </location>
    <ligand>
        <name>substrate</name>
    </ligand>
</feature>
<dbReference type="GO" id="GO:0005737">
    <property type="term" value="C:cytoplasm"/>
    <property type="evidence" value="ECO:0007669"/>
    <property type="project" value="TreeGrafter"/>
</dbReference>
<dbReference type="RefSeq" id="WP_067554518.1">
    <property type="nucleotide sequence ID" value="NZ_CP011391.1"/>
</dbReference>
<dbReference type="GO" id="GO:0016811">
    <property type="term" value="F:hydrolase activity, acting on carbon-nitrogen (but not peptide) bonds, in linear amides"/>
    <property type="evidence" value="ECO:0007669"/>
    <property type="project" value="UniProtKB-ARBA"/>
</dbReference>
<dbReference type="SUPFAM" id="SSF56235">
    <property type="entry name" value="N-terminal nucleophile aminohydrolases (Ntn hydrolases)"/>
    <property type="match status" value="1"/>
</dbReference>
<keyword evidence="3" id="KW-0068">Autocatalytic cleavage</keyword>
<evidence type="ECO:0000256" key="4">
    <source>
        <dbReference type="PIRSR" id="PIRSR600246-1"/>
    </source>
</evidence>
<dbReference type="PANTHER" id="PTHR10188:SF6">
    <property type="entry name" value="N(4)-(BETA-N-ACETYLGLUCOSAMINYL)-L-ASPARAGINASE"/>
    <property type="match status" value="1"/>
</dbReference>
<dbReference type="GO" id="GO:0008233">
    <property type="term" value="F:peptidase activity"/>
    <property type="evidence" value="ECO:0007669"/>
    <property type="project" value="UniProtKB-KW"/>
</dbReference>
<evidence type="ECO:0008006" key="9">
    <source>
        <dbReference type="Google" id="ProtNLM"/>
    </source>
</evidence>
<keyword evidence="2" id="KW-0378">Hydrolase</keyword>
<dbReference type="InterPro" id="IPR000246">
    <property type="entry name" value="Peptidase_T2"/>
</dbReference>
<dbReference type="InterPro" id="IPR029055">
    <property type="entry name" value="Ntn_hydrolases_N"/>
</dbReference>
<evidence type="ECO:0000256" key="6">
    <source>
        <dbReference type="PIRSR" id="PIRSR600246-3"/>
    </source>
</evidence>
<protein>
    <recommendedName>
        <fullName evidence="9">N(4)-(Beta-N-acetylglucosaminyl)-L-asparaginase</fullName>
    </recommendedName>
</protein>
<keyword evidence="1" id="KW-0645">Protease</keyword>
<dbReference type="GeneID" id="78477166"/>
<evidence type="ECO:0000313" key="8">
    <source>
        <dbReference type="Proteomes" id="UP000069771"/>
    </source>
</evidence>
<organism evidence="7 8">
    <name type="scientific">Faecalibaculum rodentium</name>
    <dbReference type="NCBI Taxonomy" id="1702221"/>
    <lineage>
        <taxon>Bacteria</taxon>
        <taxon>Bacillati</taxon>
        <taxon>Bacillota</taxon>
        <taxon>Erysipelotrichia</taxon>
        <taxon>Erysipelotrichales</taxon>
        <taxon>Erysipelotrichaceae</taxon>
        <taxon>Faecalibaculum</taxon>
    </lineage>
</organism>
<dbReference type="PATRIC" id="fig|1702221.3.peg.276"/>
<accession>A0A140DRZ7</accession>
<dbReference type="PANTHER" id="PTHR10188">
    <property type="entry name" value="L-ASPARAGINASE"/>
    <property type="match status" value="1"/>
</dbReference>
<evidence type="ECO:0000256" key="5">
    <source>
        <dbReference type="PIRSR" id="PIRSR600246-2"/>
    </source>
</evidence>
<evidence type="ECO:0000256" key="2">
    <source>
        <dbReference type="ARBA" id="ARBA00022801"/>
    </source>
</evidence>
<dbReference type="Gene3D" id="3.60.20.30">
    <property type="entry name" value="(Glycosyl)asparaginase"/>
    <property type="match status" value="1"/>
</dbReference>
<dbReference type="OrthoDB" id="9780217at2"/>
<dbReference type="FunFam" id="3.60.20.30:FF:000001">
    <property type="entry name" value="Isoaspartyl peptidase/L-asparaginase"/>
    <property type="match status" value="1"/>
</dbReference>
<dbReference type="GO" id="GO:0006508">
    <property type="term" value="P:proteolysis"/>
    <property type="evidence" value="ECO:0007669"/>
    <property type="project" value="UniProtKB-KW"/>
</dbReference>
<proteinExistence type="predicted"/>
<dbReference type="CDD" id="cd04513">
    <property type="entry name" value="Glycosylasparaginase"/>
    <property type="match status" value="1"/>
</dbReference>
<name>A0A140DRZ7_9FIRM</name>
<dbReference type="Pfam" id="PF01112">
    <property type="entry name" value="Asparaginase_2"/>
    <property type="match status" value="1"/>
</dbReference>
<dbReference type="STRING" id="1702221.AALO17_02900"/>
<feature type="binding site" evidence="5">
    <location>
        <begin position="201"/>
        <end position="204"/>
    </location>
    <ligand>
        <name>substrate</name>
    </ligand>
</feature>
<dbReference type="KEGG" id="fro:AALO17_02900"/>
<dbReference type="Proteomes" id="UP000069771">
    <property type="component" value="Chromosome"/>
</dbReference>
<evidence type="ECO:0000313" key="7">
    <source>
        <dbReference type="EMBL" id="AMK53424.1"/>
    </source>
</evidence>
<evidence type="ECO:0000256" key="3">
    <source>
        <dbReference type="ARBA" id="ARBA00022813"/>
    </source>
</evidence>
<keyword evidence="8" id="KW-1185">Reference proteome</keyword>
<feature type="active site" description="Nucleophile" evidence="4">
    <location>
        <position position="150"/>
    </location>
</feature>
<dbReference type="EMBL" id="CP011391">
    <property type="protein sequence ID" value="AMK53424.1"/>
    <property type="molecule type" value="Genomic_DNA"/>
</dbReference>